<sequence>MVSAFGLLASTALASSVAKAAQVFNVDIDFKDDLDVFYYFRQDNDLVSVQPNDSGLLVTVNADNACEILQSGMVVYNVDGGSANTLLTWNQYDVFHLVDGQGQDLTWSSVNVQSCGSGTPATSGSMSAAQTTMTTTSGGVVPVQSSVGSSVTTPTSVIATTNVAASTGVVLTSSMITTAVSGQVTEYPTFYPVSTIGCTNGSQALSVATVTTSHTYTVGQTITYCGGEACYASVVTSVETGSAIPATGAAAPSITTSASPGSSASQGQAASSASQGQASTPASSVTAAAPASSGSGNTKTGSVTAANDDSNVETASTVIQRPSSVTTATTSGSSGQIVSVSSYEGAANAIASPGRSLLALAAAAPALMGVLL</sequence>
<feature type="region of interest" description="Disordered" evidence="1">
    <location>
        <begin position="249"/>
        <end position="334"/>
    </location>
</feature>
<organism evidence="3 4">
    <name type="scientific">Lachancea mirantina</name>
    <dbReference type="NCBI Taxonomy" id="1230905"/>
    <lineage>
        <taxon>Eukaryota</taxon>
        <taxon>Fungi</taxon>
        <taxon>Dikarya</taxon>
        <taxon>Ascomycota</taxon>
        <taxon>Saccharomycotina</taxon>
        <taxon>Saccharomycetes</taxon>
        <taxon>Saccharomycetales</taxon>
        <taxon>Saccharomycetaceae</taxon>
        <taxon>Lachancea</taxon>
    </lineage>
</organism>
<keyword evidence="4" id="KW-1185">Reference proteome</keyword>
<gene>
    <name evidence="3" type="ORF">LAMI_0F01112G</name>
</gene>
<accession>A0A1G4JVT4</accession>
<name>A0A1G4JVT4_9SACH</name>
<protein>
    <submittedName>
        <fullName evidence="3">LAMI_0F01112g1_1</fullName>
    </submittedName>
</protein>
<reference evidence="4" key="1">
    <citation type="submission" date="2016-03" db="EMBL/GenBank/DDBJ databases">
        <authorList>
            <person name="Devillers H."/>
        </authorList>
    </citation>
    <scope>NUCLEOTIDE SEQUENCE [LARGE SCALE GENOMIC DNA]</scope>
</reference>
<evidence type="ECO:0000313" key="4">
    <source>
        <dbReference type="Proteomes" id="UP000191024"/>
    </source>
</evidence>
<dbReference type="OrthoDB" id="4069140at2759"/>
<evidence type="ECO:0000313" key="3">
    <source>
        <dbReference type="EMBL" id="SCU95126.1"/>
    </source>
</evidence>
<feature type="chain" id="PRO_5009236225" evidence="2">
    <location>
        <begin position="21"/>
        <end position="372"/>
    </location>
</feature>
<keyword evidence="2" id="KW-0732">Signal</keyword>
<dbReference type="EMBL" id="LT598467">
    <property type="protein sequence ID" value="SCU95126.1"/>
    <property type="molecule type" value="Genomic_DNA"/>
</dbReference>
<dbReference type="STRING" id="1230905.A0A1G4JVT4"/>
<proteinExistence type="predicted"/>
<evidence type="ECO:0000256" key="1">
    <source>
        <dbReference type="SAM" id="MobiDB-lite"/>
    </source>
</evidence>
<feature type="compositionally biased region" description="Low complexity" evidence="1">
    <location>
        <begin position="323"/>
        <end position="334"/>
    </location>
</feature>
<feature type="compositionally biased region" description="Polar residues" evidence="1">
    <location>
        <begin position="297"/>
        <end position="322"/>
    </location>
</feature>
<dbReference type="Proteomes" id="UP000191024">
    <property type="component" value="Chromosome F"/>
</dbReference>
<dbReference type="AlphaFoldDB" id="A0A1G4JVT4"/>
<feature type="compositionally biased region" description="Low complexity" evidence="1">
    <location>
        <begin position="249"/>
        <end position="296"/>
    </location>
</feature>
<evidence type="ECO:0000256" key="2">
    <source>
        <dbReference type="SAM" id="SignalP"/>
    </source>
</evidence>
<feature type="signal peptide" evidence="2">
    <location>
        <begin position="1"/>
        <end position="20"/>
    </location>
</feature>